<name>A0ABY7DVF8_MYAAR</name>
<protein>
    <submittedName>
        <fullName evidence="2">Uncharacterized protein</fullName>
    </submittedName>
</protein>
<gene>
    <name evidence="2" type="ORF">MAR_008230</name>
</gene>
<dbReference type="EMBL" id="CP111015">
    <property type="protein sequence ID" value="WAR01672.1"/>
    <property type="molecule type" value="Genomic_DNA"/>
</dbReference>
<proteinExistence type="predicted"/>
<dbReference type="Proteomes" id="UP001164746">
    <property type="component" value="Chromosome 4"/>
</dbReference>
<feature type="compositionally biased region" description="Basic and acidic residues" evidence="1">
    <location>
        <begin position="47"/>
        <end position="67"/>
    </location>
</feature>
<accession>A0ABY7DVF8</accession>
<reference evidence="2" key="1">
    <citation type="submission" date="2022-11" db="EMBL/GenBank/DDBJ databases">
        <title>Centuries of genome instability and evolution in soft-shell clam transmissible cancer (bioRxiv).</title>
        <authorList>
            <person name="Hart S.F.M."/>
            <person name="Yonemitsu M.A."/>
            <person name="Giersch R.M."/>
            <person name="Beal B.F."/>
            <person name="Arriagada G."/>
            <person name="Davis B.W."/>
            <person name="Ostrander E.A."/>
            <person name="Goff S.P."/>
            <person name="Metzger M.J."/>
        </authorList>
    </citation>
    <scope>NUCLEOTIDE SEQUENCE</scope>
    <source>
        <strain evidence="2">MELC-2E11</strain>
        <tissue evidence="2">Siphon/mantle</tissue>
    </source>
</reference>
<feature type="region of interest" description="Disordered" evidence="1">
    <location>
        <begin position="34"/>
        <end position="67"/>
    </location>
</feature>
<evidence type="ECO:0000313" key="2">
    <source>
        <dbReference type="EMBL" id="WAR01672.1"/>
    </source>
</evidence>
<evidence type="ECO:0000256" key="1">
    <source>
        <dbReference type="SAM" id="MobiDB-lite"/>
    </source>
</evidence>
<sequence>MELKEKEVVRKLSLIGLCVKSTKRLPRRKISMRVKRPTDRMMSNRIIRREREREREREKGEQTHRRP</sequence>
<evidence type="ECO:0000313" key="3">
    <source>
        <dbReference type="Proteomes" id="UP001164746"/>
    </source>
</evidence>
<organism evidence="2 3">
    <name type="scientific">Mya arenaria</name>
    <name type="common">Soft-shell clam</name>
    <dbReference type="NCBI Taxonomy" id="6604"/>
    <lineage>
        <taxon>Eukaryota</taxon>
        <taxon>Metazoa</taxon>
        <taxon>Spiralia</taxon>
        <taxon>Lophotrochozoa</taxon>
        <taxon>Mollusca</taxon>
        <taxon>Bivalvia</taxon>
        <taxon>Autobranchia</taxon>
        <taxon>Heteroconchia</taxon>
        <taxon>Euheterodonta</taxon>
        <taxon>Imparidentia</taxon>
        <taxon>Neoheterodontei</taxon>
        <taxon>Myida</taxon>
        <taxon>Myoidea</taxon>
        <taxon>Myidae</taxon>
        <taxon>Mya</taxon>
    </lineage>
</organism>
<keyword evidence="3" id="KW-1185">Reference proteome</keyword>